<dbReference type="EMBL" id="CP033169">
    <property type="protein sequence ID" value="AYO31528.1"/>
    <property type="molecule type" value="Genomic_DNA"/>
</dbReference>
<reference evidence="1 2" key="1">
    <citation type="submission" date="2018-10" db="EMBL/GenBank/DDBJ databases">
        <authorList>
            <person name="Zhang X."/>
        </authorList>
    </citation>
    <scope>NUCLEOTIDE SEQUENCE [LARGE SCALE GENOMIC DNA]</scope>
    <source>
        <strain evidence="1 2">SK-G1</strain>
    </source>
</reference>
<dbReference type="InterPro" id="IPR043025">
    <property type="entry name" value="DRP_PD-(D/E)XK_dom"/>
</dbReference>
<evidence type="ECO:0008006" key="3">
    <source>
        <dbReference type="Google" id="ProtNLM"/>
    </source>
</evidence>
<name>A0A3G2R928_9FIRM</name>
<dbReference type="Proteomes" id="UP000280960">
    <property type="component" value="Chromosome"/>
</dbReference>
<gene>
    <name evidence="1" type="ORF">D2962_13795</name>
</gene>
<dbReference type="KEGG" id="bacg:D2962_13795"/>
<proteinExistence type="predicted"/>
<sequence length="150" mass="17713">MKIDSTLYSYYLEYNAAYKSKSQLIRVISENWFKDNMFCPFCTRERINIYNNNHPVADFFCDFCGEEFQLKSKRQKLGNIVVDGEYNKMIDAIYKNSVPNFLFMSYGLNFDCINDLIIIPRNLYCLELFKKGSLYHILLRGQDGQAVILF</sequence>
<dbReference type="Pfam" id="PF06044">
    <property type="entry name" value="DpnI"/>
    <property type="match status" value="1"/>
</dbReference>
<organism evidence="1 2">
    <name type="scientific">Biomaibacter acetigenes</name>
    <dbReference type="NCBI Taxonomy" id="2316383"/>
    <lineage>
        <taxon>Bacteria</taxon>
        <taxon>Bacillati</taxon>
        <taxon>Bacillota</taxon>
        <taxon>Clostridia</taxon>
        <taxon>Thermosediminibacterales</taxon>
        <taxon>Tepidanaerobacteraceae</taxon>
        <taxon>Biomaibacter</taxon>
    </lineage>
</organism>
<dbReference type="Gene3D" id="3.40.210.30">
    <property type="entry name" value="Dam replacing family, catalytic PD-(D/E)XK domain"/>
    <property type="match status" value="1"/>
</dbReference>
<keyword evidence="2" id="KW-1185">Reference proteome</keyword>
<evidence type="ECO:0000313" key="1">
    <source>
        <dbReference type="EMBL" id="AYO31528.1"/>
    </source>
</evidence>
<accession>A0A3G2R928</accession>
<dbReference type="InterPro" id="IPR010324">
    <property type="entry name" value="DRP"/>
</dbReference>
<dbReference type="AlphaFoldDB" id="A0A3G2R928"/>
<evidence type="ECO:0000313" key="2">
    <source>
        <dbReference type="Proteomes" id="UP000280960"/>
    </source>
</evidence>
<protein>
    <recommendedName>
        <fullName evidence="3">Restriction endonuclease</fullName>
    </recommendedName>
</protein>